<feature type="compositionally biased region" description="Acidic residues" evidence="1">
    <location>
        <begin position="54"/>
        <end position="66"/>
    </location>
</feature>
<name>A0A2B7Y0Y9_9EURO</name>
<proteinExistence type="predicted"/>
<dbReference type="OrthoDB" id="5412288at2759"/>
<feature type="region of interest" description="Disordered" evidence="1">
    <location>
        <begin position="236"/>
        <end position="279"/>
    </location>
</feature>
<feature type="region of interest" description="Disordered" evidence="1">
    <location>
        <begin position="483"/>
        <end position="509"/>
    </location>
</feature>
<evidence type="ECO:0000259" key="2">
    <source>
        <dbReference type="Pfam" id="PF10680"/>
    </source>
</evidence>
<feature type="region of interest" description="Disordered" evidence="1">
    <location>
        <begin position="1"/>
        <end position="125"/>
    </location>
</feature>
<gene>
    <name evidence="4" type="ORF">AJ79_02869</name>
</gene>
<feature type="domain" description="Rrn9" evidence="2">
    <location>
        <begin position="125"/>
        <end position="199"/>
    </location>
</feature>
<feature type="domain" description="C2H2-domain containing protein second zinc finger" evidence="3">
    <location>
        <begin position="519"/>
        <end position="544"/>
    </location>
</feature>
<dbReference type="InterPro" id="IPR019622">
    <property type="entry name" value="Rrn9_dom"/>
</dbReference>
<feature type="compositionally biased region" description="Low complexity" evidence="1">
    <location>
        <begin position="346"/>
        <end position="358"/>
    </location>
</feature>
<dbReference type="Pfam" id="PF10680">
    <property type="entry name" value="RRN9"/>
    <property type="match status" value="1"/>
</dbReference>
<dbReference type="InterPro" id="IPR059095">
    <property type="entry name" value="Znf_C2H2_17_2nd"/>
</dbReference>
<accession>A0A2B7Y0Y9</accession>
<feature type="compositionally biased region" description="Basic residues" evidence="1">
    <location>
        <begin position="395"/>
        <end position="415"/>
    </location>
</feature>
<dbReference type="Gene3D" id="3.30.160.60">
    <property type="entry name" value="Classic Zinc Finger"/>
    <property type="match status" value="1"/>
</dbReference>
<dbReference type="Pfam" id="PF26176">
    <property type="entry name" value="zf_C2H2_17_2"/>
    <property type="match status" value="1"/>
</dbReference>
<evidence type="ECO:0000313" key="5">
    <source>
        <dbReference type="Proteomes" id="UP000223968"/>
    </source>
</evidence>
<feature type="compositionally biased region" description="Basic and acidic residues" evidence="1">
    <location>
        <begin position="236"/>
        <end position="246"/>
    </location>
</feature>
<feature type="compositionally biased region" description="Low complexity" evidence="1">
    <location>
        <begin position="87"/>
        <end position="99"/>
    </location>
</feature>
<dbReference type="STRING" id="1447875.A0A2B7Y0Y9"/>
<feature type="region of interest" description="Disordered" evidence="1">
    <location>
        <begin position="329"/>
        <end position="426"/>
    </location>
</feature>
<evidence type="ECO:0000313" key="4">
    <source>
        <dbReference type="EMBL" id="PGH14703.1"/>
    </source>
</evidence>
<dbReference type="AlphaFoldDB" id="A0A2B7Y0Y9"/>
<reference evidence="4 5" key="1">
    <citation type="submission" date="2017-10" db="EMBL/GenBank/DDBJ databases">
        <title>Comparative genomics in systemic dimorphic fungi from Ajellomycetaceae.</title>
        <authorList>
            <person name="Munoz J.F."/>
            <person name="Mcewen J.G."/>
            <person name="Clay O.K."/>
            <person name="Cuomo C.A."/>
        </authorList>
    </citation>
    <scope>NUCLEOTIDE SEQUENCE [LARGE SCALE GENOMIC DNA]</scope>
    <source>
        <strain evidence="4 5">UAMH5409</strain>
    </source>
</reference>
<dbReference type="Proteomes" id="UP000223968">
    <property type="component" value="Unassembled WGS sequence"/>
</dbReference>
<organism evidence="4 5">
    <name type="scientific">Helicocarpus griseus UAMH5409</name>
    <dbReference type="NCBI Taxonomy" id="1447875"/>
    <lineage>
        <taxon>Eukaryota</taxon>
        <taxon>Fungi</taxon>
        <taxon>Dikarya</taxon>
        <taxon>Ascomycota</taxon>
        <taxon>Pezizomycotina</taxon>
        <taxon>Eurotiomycetes</taxon>
        <taxon>Eurotiomycetidae</taxon>
        <taxon>Onygenales</taxon>
        <taxon>Ajellomycetaceae</taxon>
        <taxon>Helicocarpus</taxon>
    </lineage>
</organism>
<feature type="compositionally biased region" description="Basic residues" evidence="1">
    <location>
        <begin position="542"/>
        <end position="558"/>
    </location>
</feature>
<evidence type="ECO:0000259" key="3">
    <source>
        <dbReference type="Pfam" id="PF26176"/>
    </source>
</evidence>
<dbReference type="EMBL" id="PDNB01000032">
    <property type="protein sequence ID" value="PGH14703.1"/>
    <property type="molecule type" value="Genomic_DNA"/>
</dbReference>
<feature type="compositionally biased region" description="Basic residues" evidence="1">
    <location>
        <begin position="359"/>
        <end position="371"/>
    </location>
</feature>
<comment type="caution">
    <text evidence="4">The sequence shown here is derived from an EMBL/GenBank/DDBJ whole genome shotgun (WGS) entry which is preliminary data.</text>
</comment>
<feature type="region of interest" description="Disordered" evidence="1">
    <location>
        <begin position="538"/>
        <end position="566"/>
    </location>
</feature>
<protein>
    <submittedName>
        <fullName evidence="4">Uncharacterized protein</fullName>
    </submittedName>
</protein>
<sequence>MSALSSPRADSLPASEVPVSYQQVQEGSSSSPERIHQELEDEFNTQQYIPQPDASDDGTYETEDGSLSDSGSNKGAPEVDEQDEPENSYASSEGSSISERPNKYRGPPSTWRAKTRQERQEINSLETLRARDLSIHLFNAFALKRRARGMPIRNSEHNQEFQPVHAENDDLPSRQLMPTKQWTAWPLPADEVPRGDEHVQKDEDDIWTVTGPSDGRPSAELEDCIMAQMLRTAKERFESREWDTRRSRSRHTSKGAASETDGGATSTGKEEESGDDMEVRLVREYRPVVQADDEKSTAILRPAARHILSDLDNILMGLHHSRQAYVTTVDQSQSEYDTEAEEGLTSRSVSRSRATSRGSRSRSRGIKRRRNSTVSTTEVTSEIDVDMELSDTSHSRSRPLKRQRTRSTTSRRSRSRSPGSRQSKLGLRDWSDVIGIALMGGLPPSVVMRTAKRCSELFGEDMAFRTLREGKLELNEGEEKTMPSWGYFEDEGSGESSDPEISKSTNVVRRRKRGDEEILCPVKGCSRSTKGFSRTWNLNQHLKNKHPNIHVKHRRRKSALSTEESG</sequence>
<evidence type="ECO:0000256" key="1">
    <source>
        <dbReference type="SAM" id="MobiDB-lite"/>
    </source>
</evidence>
<keyword evidence="5" id="KW-1185">Reference proteome</keyword>
<feature type="compositionally biased region" description="Polar residues" evidence="1">
    <location>
        <begin position="20"/>
        <end position="32"/>
    </location>
</feature>